<keyword evidence="3" id="KW-1185">Reference proteome</keyword>
<evidence type="ECO:0000313" key="2">
    <source>
        <dbReference type="EMBL" id="CAH0402633.1"/>
    </source>
</evidence>
<dbReference type="Proteomes" id="UP001153292">
    <property type="component" value="Chromosome 21"/>
</dbReference>
<evidence type="ECO:0000256" key="1">
    <source>
        <dbReference type="SAM" id="MobiDB-lite"/>
    </source>
</evidence>
<proteinExistence type="predicted"/>
<dbReference type="EMBL" id="OU963914">
    <property type="protein sequence ID" value="CAH0402633.1"/>
    <property type="molecule type" value="Genomic_DNA"/>
</dbReference>
<protein>
    <recommendedName>
        <fullName evidence="4">Protein CUSTOS</fullName>
    </recommendedName>
</protein>
<evidence type="ECO:0008006" key="4">
    <source>
        <dbReference type="Google" id="ProtNLM"/>
    </source>
</evidence>
<accession>A0ABN8B8E1</accession>
<sequence>MSDSSEDEDLSRFKEAVDTSFTKLIDQSRGKTQTESKSNANIKHKSERYLEEASHYNDVKVPEEMQKKIGAKISAIINKKVEFVNIEQNGIKKRKIKGGVKLFKDSVNFLSCEEIPDTYTEVHNAKAKKIERNKQKVDDVHLDDSDKINSVVLTGEYVLSKEETKYWKSRRKEKLYKYKKQGKSKVLTSIDE</sequence>
<organism evidence="2 3">
    <name type="scientific">Chilo suppressalis</name>
    <name type="common">Asiatic rice borer moth</name>
    <dbReference type="NCBI Taxonomy" id="168631"/>
    <lineage>
        <taxon>Eukaryota</taxon>
        <taxon>Metazoa</taxon>
        <taxon>Ecdysozoa</taxon>
        <taxon>Arthropoda</taxon>
        <taxon>Hexapoda</taxon>
        <taxon>Insecta</taxon>
        <taxon>Pterygota</taxon>
        <taxon>Neoptera</taxon>
        <taxon>Endopterygota</taxon>
        <taxon>Lepidoptera</taxon>
        <taxon>Glossata</taxon>
        <taxon>Ditrysia</taxon>
        <taxon>Pyraloidea</taxon>
        <taxon>Crambidae</taxon>
        <taxon>Crambinae</taxon>
        <taxon>Chilo</taxon>
    </lineage>
</organism>
<evidence type="ECO:0000313" key="3">
    <source>
        <dbReference type="Proteomes" id="UP001153292"/>
    </source>
</evidence>
<gene>
    <name evidence="2" type="ORF">CHILSU_LOCUS5878</name>
</gene>
<reference evidence="2" key="1">
    <citation type="submission" date="2021-12" db="EMBL/GenBank/DDBJ databases">
        <authorList>
            <person name="King R."/>
        </authorList>
    </citation>
    <scope>NUCLEOTIDE SEQUENCE</scope>
</reference>
<feature type="region of interest" description="Disordered" evidence="1">
    <location>
        <begin position="24"/>
        <end position="49"/>
    </location>
</feature>
<name>A0ABN8B8E1_CHISP</name>